<keyword evidence="4" id="KW-1185">Reference proteome</keyword>
<feature type="transmembrane region" description="Helical" evidence="2">
    <location>
        <begin position="6"/>
        <end position="27"/>
    </location>
</feature>
<evidence type="ECO:0000313" key="4">
    <source>
        <dbReference type="Proteomes" id="UP000191691"/>
    </source>
</evidence>
<proteinExistence type="predicted"/>
<dbReference type="EMBL" id="MOOB01000997">
    <property type="protein sequence ID" value="OQE25932.1"/>
    <property type="molecule type" value="Genomic_DNA"/>
</dbReference>
<reference evidence="4" key="1">
    <citation type="journal article" date="2017" name="Nat. Microbiol.">
        <title>Global analysis of biosynthetic gene clusters reveals vast potential of secondary metabolite production in Penicillium species.</title>
        <authorList>
            <person name="Nielsen J.C."/>
            <person name="Grijseels S."/>
            <person name="Prigent S."/>
            <person name="Ji B."/>
            <person name="Dainat J."/>
            <person name="Nielsen K.F."/>
            <person name="Frisvad J.C."/>
            <person name="Workman M."/>
            <person name="Nielsen J."/>
        </authorList>
    </citation>
    <scope>NUCLEOTIDE SEQUENCE [LARGE SCALE GENOMIC DNA]</scope>
    <source>
        <strain evidence="4">IBT 13039</strain>
    </source>
</reference>
<comment type="caution">
    <text evidence="3">The sequence shown here is derived from an EMBL/GenBank/DDBJ whole genome shotgun (WGS) entry which is preliminary data.</text>
</comment>
<accession>A0A1V6THS2</accession>
<feature type="compositionally biased region" description="Polar residues" evidence="1">
    <location>
        <begin position="44"/>
        <end position="53"/>
    </location>
</feature>
<gene>
    <name evidence="3" type="ORF">PENNAL_c0997G11898</name>
</gene>
<protein>
    <submittedName>
        <fullName evidence="3">Uncharacterized protein</fullName>
    </submittedName>
</protein>
<feature type="non-terminal residue" evidence="3">
    <location>
        <position position="53"/>
    </location>
</feature>
<dbReference type="Proteomes" id="UP000191691">
    <property type="component" value="Unassembled WGS sequence"/>
</dbReference>
<feature type="region of interest" description="Disordered" evidence="1">
    <location>
        <begin position="32"/>
        <end position="53"/>
    </location>
</feature>
<organism evidence="3 4">
    <name type="scientific">Penicillium nalgiovense</name>
    <dbReference type="NCBI Taxonomy" id="60175"/>
    <lineage>
        <taxon>Eukaryota</taxon>
        <taxon>Fungi</taxon>
        <taxon>Dikarya</taxon>
        <taxon>Ascomycota</taxon>
        <taxon>Pezizomycotina</taxon>
        <taxon>Eurotiomycetes</taxon>
        <taxon>Eurotiomycetidae</taxon>
        <taxon>Eurotiales</taxon>
        <taxon>Aspergillaceae</taxon>
        <taxon>Penicillium</taxon>
    </lineage>
</organism>
<evidence type="ECO:0000256" key="1">
    <source>
        <dbReference type="SAM" id="MobiDB-lite"/>
    </source>
</evidence>
<keyword evidence="2" id="KW-0472">Membrane</keyword>
<sequence>MVNSGSILYVYYFALSSPSLAEVFLAYPSPKSDVTHTHTDGPPRSNQLMSQKI</sequence>
<evidence type="ECO:0000256" key="2">
    <source>
        <dbReference type="SAM" id="Phobius"/>
    </source>
</evidence>
<keyword evidence="2" id="KW-0812">Transmembrane</keyword>
<name>A0A1V6THS2_PENNA</name>
<dbReference type="AlphaFoldDB" id="A0A1V6THS2"/>
<keyword evidence="2" id="KW-1133">Transmembrane helix</keyword>
<evidence type="ECO:0000313" key="3">
    <source>
        <dbReference type="EMBL" id="OQE25932.1"/>
    </source>
</evidence>